<proteinExistence type="predicted"/>
<feature type="region of interest" description="Disordered" evidence="1">
    <location>
        <begin position="237"/>
        <end position="258"/>
    </location>
</feature>
<keyword evidence="5" id="KW-1185">Reference proteome</keyword>
<dbReference type="InterPro" id="IPR002589">
    <property type="entry name" value="Macro_dom"/>
</dbReference>
<evidence type="ECO:0000313" key="5">
    <source>
        <dbReference type="Proteomes" id="UP000241769"/>
    </source>
</evidence>
<feature type="domain" description="Macro" evidence="3">
    <location>
        <begin position="34"/>
        <end position="215"/>
    </location>
</feature>
<dbReference type="InterPro" id="IPR036865">
    <property type="entry name" value="CRAL-TRIO_dom_sf"/>
</dbReference>
<dbReference type="PROSITE" id="PS51154">
    <property type="entry name" value="MACRO"/>
    <property type="match status" value="1"/>
</dbReference>
<dbReference type="Pfam" id="PF13716">
    <property type="entry name" value="CRAL_TRIO_2"/>
    <property type="match status" value="1"/>
</dbReference>
<feature type="compositionally biased region" description="Acidic residues" evidence="1">
    <location>
        <begin position="244"/>
        <end position="255"/>
    </location>
</feature>
<feature type="domain" description="CRAL-TRIO" evidence="2">
    <location>
        <begin position="316"/>
        <end position="473"/>
    </location>
</feature>
<name>A0A2P6NQK7_9EUKA</name>
<evidence type="ECO:0000259" key="3">
    <source>
        <dbReference type="PROSITE" id="PS51154"/>
    </source>
</evidence>
<gene>
    <name evidence="4" type="ORF">PROFUN_05740</name>
</gene>
<dbReference type="Pfam" id="PF01661">
    <property type="entry name" value="Macro"/>
    <property type="match status" value="1"/>
</dbReference>
<evidence type="ECO:0000259" key="2">
    <source>
        <dbReference type="PROSITE" id="PS50191"/>
    </source>
</evidence>
<dbReference type="STRING" id="1890364.A0A2P6NQK7"/>
<evidence type="ECO:0000313" key="4">
    <source>
        <dbReference type="EMBL" id="PRP86224.1"/>
    </source>
</evidence>
<dbReference type="PROSITE" id="PS50191">
    <property type="entry name" value="CRAL_TRIO"/>
    <property type="match status" value="1"/>
</dbReference>
<dbReference type="SMART" id="SM00516">
    <property type="entry name" value="SEC14"/>
    <property type="match status" value="1"/>
</dbReference>
<sequence>MTKEQPQTEAIDIQSLACWHATLPEISLEEPTERSRFPCNEDINKKVYITQHHPTLLKAEALAHPITDSSRSTSDLSQAILQKAGPHFIADLRRQDTCRTGEARLLKGYELLCPHFMNTVGPRYHERFRYAAENALFCCYRSVLHLARENNIRTLAITPISSMLKGFPDDIGAHIALRTIYRFLQHYGHSMDAIVLCFGSTPLHDLYAKLLPIYFPRNFLEEKEGIAMLPADVGNEYGQYQSDSESEEEEEDAVEPTETAKVIENTKAKAINASGLTKMVDNPDRTKRETVNYGADESRDRADIEKLYHRVLLQSKTVDLKDIEALNIIYRSGVDRRGDPIITIVGKNLPPGVSLHRVLTYVIKVMDSIRQKKFVLVYFHTNMKYECIPEYTWLKLVHQIFEVKFAPYLLGCYVIHPTFWMKFVGAIFRPFMSEALATRVFYYSNLKDILQFFTAEQLRITPDIYKFDSMKNGTSWDATASTAASAHEIL</sequence>
<evidence type="ECO:0008006" key="6">
    <source>
        <dbReference type="Google" id="ProtNLM"/>
    </source>
</evidence>
<reference evidence="4 5" key="1">
    <citation type="journal article" date="2018" name="Genome Biol. Evol.">
        <title>Multiple Roots of Fruiting Body Formation in Amoebozoa.</title>
        <authorList>
            <person name="Hillmann F."/>
            <person name="Forbes G."/>
            <person name="Novohradska S."/>
            <person name="Ferling I."/>
            <person name="Riege K."/>
            <person name="Groth M."/>
            <person name="Westermann M."/>
            <person name="Marz M."/>
            <person name="Spaller T."/>
            <person name="Winckler T."/>
            <person name="Schaap P."/>
            <person name="Glockner G."/>
        </authorList>
    </citation>
    <scope>NUCLEOTIDE SEQUENCE [LARGE SCALE GENOMIC DNA]</scope>
    <source>
        <strain evidence="4 5">Jena</strain>
    </source>
</reference>
<dbReference type="Gene3D" id="3.40.220.10">
    <property type="entry name" value="Leucine Aminopeptidase, subunit E, domain 1"/>
    <property type="match status" value="1"/>
</dbReference>
<dbReference type="Proteomes" id="UP000241769">
    <property type="component" value="Unassembled WGS sequence"/>
</dbReference>
<dbReference type="CDD" id="cd00170">
    <property type="entry name" value="SEC14"/>
    <property type="match status" value="1"/>
</dbReference>
<organism evidence="4 5">
    <name type="scientific">Planoprotostelium fungivorum</name>
    <dbReference type="NCBI Taxonomy" id="1890364"/>
    <lineage>
        <taxon>Eukaryota</taxon>
        <taxon>Amoebozoa</taxon>
        <taxon>Evosea</taxon>
        <taxon>Variosea</taxon>
        <taxon>Cavosteliida</taxon>
        <taxon>Cavosteliaceae</taxon>
        <taxon>Planoprotostelium</taxon>
    </lineage>
</organism>
<dbReference type="PANTHER" id="PTHR11106">
    <property type="entry name" value="GANGLIOSIDE INDUCED DIFFERENTIATION ASSOCIATED PROTEIN 2-RELATED"/>
    <property type="match status" value="1"/>
</dbReference>
<dbReference type="OrthoDB" id="365077at2759"/>
<dbReference type="InterPro" id="IPR043472">
    <property type="entry name" value="Macro_dom-like"/>
</dbReference>
<dbReference type="Gene3D" id="3.40.525.10">
    <property type="entry name" value="CRAL-TRIO lipid binding domain"/>
    <property type="match status" value="1"/>
</dbReference>
<dbReference type="FunCoup" id="A0A2P6NQK7">
    <property type="interactions" value="11"/>
</dbReference>
<evidence type="ECO:0000256" key="1">
    <source>
        <dbReference type="SAM" id="MobiDB-lite"/>
    </source>
</evidence>
<dbReference type="EMBL" id="MDYQ01000034">
    <property type="protein sequence ID" value="PRP86224.1"/>
    <property type="molecule type" value="Genomic_DNA"/>
</dbReference>
<dbReference type="SMART" id="SM00506">
    <property type="entry name" value="A1pp"/>
    <property type="match status" value="1"/>
</dbReference>
<comment type="caution">
    <text evidence="4">The sequence shown here is derived from an EMBL/GenBank/DDBJ whole genome shotgun (WGS) entry which is preliminary data.</text>
</comment>
<dbReference type="InterPro" id="IPR001251">
    <property type="entry name" value="CRAL-TRIO_dom"/>
</dbReference>
<dbReference type="SUPFAM" id="SSF52949">
    <property type="entry name" value="Macro domain-like"/>
    <property type="match status" value="1"/>
</dbReference>
<dbReference type="AlphaFoldDB" id="A0A2P6NQK7"/>
<protein>
    <recommendedName>
        <fullName evidence="6">CRAL-TRIO domain-containing protein</fullName>
    </recommendedName>
</protein>
<dbReference type="SUPFAM" id="SSF52087">
    <property type="entry name" value="CRAL/TRIO domain"/>
    <property type="match status" value="1"/>
</dbReference>
<dbReference type="InParanoid" id="A0A2P6NQK7"/>
<dbReference type="PANTHER" id="PTHR11106:SF72">
    <property type="entry name" value="GANGLIOSIDE-INDUCED DIFFERENTIATION-ASSOCIATED PROTEIN 2"/>
    <property type="match status" value="1"/>
</dbReference>
<accession>A0A2P6NQK7</accession>